<name>A0AAN9QVM4_CANGL</name>
<reference evidence="1 2" key="1">
    <citation type="submission" date="2024-01" db="EMBL/GenBank/DDBJ databases">
        <title>The genomes of 5 underutilized Papilionoideae crops provide insights into root nodulation and disease resistanc.</title>
        <authorList>
            <person name="Jiang F."/>
        </authorList>
    </citation>
    <scope>NUCLEOTIDE SEQUENCE [LARGE SCALE GENOMIC DNA]</scope>
    <source>
        <strain evidence="1">LVBAO_FW01</strain>
        <tissue evidence="1">Leaves</tissue>
    </source>
</reference>
<dbReference type="EMBL" id="JAYMYQ010000003">
    <property type="protein sequence ID" value="KAK7344823.1"/>
    <property type="molecule type" value="Genomic_DNA"/>
</dbReference>
<protein>
    <submittedName>
        <fullName evidence="1">Uncharacterized protein</fullName>
    </submittedName>
</protein>
<evidence type="ECO:0000313" key="1">
    <source>
        <dbReference type="EMBL" id="KAK7344823.1"/>
    </source>
</evidence>
<sequence>MVLTLNQYAFEMLTLVLYPKPYLLHEHVQGLRISSHPPWQIQQVLHKWPPLSLGSIRYSLDSWKRGRWKLQQSESLSTICKFQSSKKELKQSSVALGGTSDGRPRLTYPPEKRPCIARNPRVQITLINEETCDGIVIILEISVTAAQPNRK</sequence>
<dbReference type="Proteomes" id="UP001367508">
    <property type="component" value="Unassembled WGS sequence"/>
</dbReference>
<comment type="caution">
    <text evidence="1">The sequence shown here is derived from an EMBL/GenBank/DDBJ whole genome shotgun (WGS) entry which is preliminary data.</text>
</comment>
<accession>A0AAN9QVM4</accession>
<gene>
    <name evidence="1" type="ORF">VNO77_14948</name>
</gene>
<keyword evidence="2" id="KW-1185">Reference proteome</keyword>
<dbReference type="AlphaFoldDB" id="A0AAN9QVM4"/>
<organism evidence="1 2">
    <name type="scientific">Canavalia gladiata</name>
    <name type="common">Sword bean</name>
    <name type="synonym">Dolichos gladiatus</name>
    <dbReference type="NCBI Taxonomy" id="3824"/>
    <lineage>
        <taxon>Eukaryota</taxon>
        <taxon>Viridiplantae</taxon>
        <taxon>Streptophyta</taxon>
        <taxon>Embryophyta</taxon>
        <taxon>Tracheophyta</taxon>
        <taxon>Spermatophyta</taxon>
        <taxon>Magnoliopsida</taxon>
        <taxon>eudicotyledons</taxon>
        <taxon>Gunneridae</taxon>
        <taxon>Pentapetalae</taxon>
        <taxon>rosids</taxon>
        <taxon>fabids</taxon>
        <taxon>Fabales</taxon>
        <taxon>Fabaceae</taxon>
        <taxon>Papilionoideae</taxon>
        <taxon>50 kb inversion clade</taxon>
        <taxon>NPAAA clade</taxon>
        <taxon>indigoferoid/millettioid clade</taxon>
        <taxon>Phaseoleae</taxon>
        <taxon>Canavalia</taxon>
    </lineage>
</organism>
<evidence type="ECO:0000313" key="2">
    <source>
        <dbReference type="Proteomes" id="UP001367508"/>
    </source>
</evidence>
<proteinExistence type="predicted"/>